<sequence length="291" mass="34382">RKIKNFMEKYDKSTFIITCRTNFYSSGQFEDFNIFVLLPFNSDDIEEYALKLLNNGSNAFLDQLKEYSLFDLAKNPFFLNSFVEIYKTDKKIPTNRGDIFSRIISLTLENDERKLANKYDLKRIYPVSEIEKDLMRMSLVMETFQRNFMTIEEFNKTVPDGKKRQIIPELSLVKKSFLKEGDVYQFQHNNFQEYLAARVLNDRNLNVILEFISFRSVIKGKVSWAEKVMVPLEYVDFHPLGIKIGKVVSTLLNLVKYRTIDRVNPSWTNTVAFLCQLRKKNDLLKYLEKND</sequence>
<feature type="non-terminal residue" evidence="1">
    <location>
        <position position="1"/>
    </location>
</feature>
<protein>
    <submittedName>
        <fullName evidence="1">Uncharacterized protein</fullName>
    </submittedName>
</protein>
<dbReference type="AlphaFoldDB" id="X1GNR8"/>
<evidence type="ECO:0000313" key="1">
    <source>
        <dbReference type="EMBL" id="GAH59521.1"/>
    </source>
</evidence>
<gene>
    <name evidence="1" type="ORF">S03H2_30887</name>
</gene>
<proteinExistence type="predicted"/>
<organism evidence="1">
    <name type="scientific">marine sediment metagenome</name>
    <dbReference type="NCBI Taxonomy" id="412755"/>
    <lineage>
        <taxon>unclassified sequences</taxon>
        <taxon>metagenomes</taxon>
        <taxon>ecological metagenomes</taxon>
    </lineage>
</organism>
<accession>X1GNR8</accession>
<comment type="caution">
    <text evidence="1">The sequence shown here is derived from an EMBL/GenBank/DDBJ whole genome shotgun (WGS) entry which is preliminary data.</text>
</comment>
<dbReference type="EMBL" id="BARU01018704">
    <property type="protein sequence ID" value="GAH59521.1"/>
    <property type="molecule type" value="Genomic_DNA"/>
</dbReference>
<reference evidence="1" key="1">
    <citation type="journal article" date="2014" name="Front. Microbiol.">
        <title>High frequency of phylogenetically diverse reductive dehalogenase-homologous genes in deep subseafloor sedimentary metagenomes.</title>
        <authorList>
            <person name="Kawai M."/>
            <person name="Futagami T."/>
            <person name="Toyoda A."/>
            <person name="Takaki Y."/>
            <person name="Nishi S."/>
            <person name="Hori S."/>
            <person name="Arai W."/>
            <person name="Tsubouchi T."/>
            <person name="Morono Y."/>
            <person name="Uchiyama I."/>
            <person name="Ito T."/>
            <person name="Fujiyama A."/>
            <person name="Inagaki F."/>
            <person name="Takami H."/>
        </authorList>
    </citation>
    <scope>NUCLEOTIDE SEQUENCE</scope>
    <source>
        <strain evidence="1">Expedition CK06-06</strain>
    </source>
</reference>
<name>X1GNR8_9ZZZZ</name>
<feature type="non-terminal residue" evidence="1">
    <location>
        <position position="291"/>
    </location>
</feature>